<reference evidence="2 3" key="1">
    <citation type="submission" date="2016-10" db="EMBL/GenBank/DDBJ databases">
        <authorList>
            <person name="de Groot N.N."/>
        </authorList>
    </citation>
    <scope>NUCLEOTIDE SEQUENCE [LARGE SCALE GENOMIC DNA]</scope>
    <source>
        <strain evidence="2 3">CGMCC 1.5337</strain>
    </source>
</reference>
<dbReference type="InterPro" id="IPR010650">
    <property type="entry name" value="PrkA_C"/>
</dbReference>
<organism evidence="2 3">
    <name type="scientific">Halobacterium jilantaiense</name>
    <dbReference type="NCBI Taxonomy" id="355548"/>
    <lineage>
        <taxon>Archaea</taxon>
        <taxon>Methanobacteriati</taxon>
        <taxon>Methanobacteriota</taxon>
        <taxon>Stenosarchaea group</taxon>
        <taxon>Halobacteria</taxon>
        <taxon>Halobacteriales</taxon>
        <taxon>Halobacteriaceae</taxon>
        <taxon>Halobacterium</taxon>
    </lineage>
</organism>
<dbReference type="PANTHER" id="PTHR30267">
    <property type="entry name" value="PROTEIN KINASE PRKA"/>
    <property type="match status" value="1"/>
</dbReference>
<dbReference type="AlphaFoldDB" id="A0A1I0N8I0"/>
<dbReference type="PANTHER" id="PTHR30267:SF2">
    <property type="entry name" value="PROTEIN PRKA"/>
    <property type="match status" value="1"/>
</dbReference>
<gene>
    <name evidence="2" type="ORF">SAMN04487945_0679</name>
</gene>
<dbReference type="Pfam" id="PF08298">
    <property type="entry name" value="AAA_PrkA"/>
    <property type="match status" value="1"/>
</dbReference>
<accession>A0A1I0N8I0</accession>
<evidence type="ECO:0000259" key="1">
    <source>
        <dbReference type="SMART" id="SM00763"/>
    </source>
</evidence>
<evidence type="ECO:0000313" key="3">
    <source>
        <dbReference type="Proteomes" id="UP000198518"/>
    </source>
</evidence>
<name>A0A1I0N8I0_9EURY</name>
<dbReference type="Proteomes" id="UP000198518">
    <property type="component" value="Unassembled WGS sequence"/>
</dbReference>
<keyword evidence="3" id="KW-1185">Reference proteome</keyword>
<dbReference type="Pfam" id="PF06798">
    <property type="entry name" value="PrkA"/>
    <property type="match status" value="1"/>
</dbReference>
<sequence>MTDYVARADRTLRDAYDEPMSLAEYVDRAFEEPLAAAHASRYLLAAVESEGTRTVVENGEELERYRFFDDPHNDGEHAVLGNTATLNAFVDDLRAIAAGRGKAETILWFAGPTATGKSELKRCLVNGLREFSKTPEGRRYTVEWNISDAEASPGLTYGEEPVDREEDWYESPVQAAPLSVFPAEVRKELLADLNEHRGETDELRADADLPPFSREAYDYLEEQYRREGVEDLFAAVTDPSHLRVKNYVVDRGQGVGVLHSEDAGSPKERLVGSWVAGLLGKLDSKGRKNPQAFSYDGVLSQGNGCLTVVEDASQHADLLQKLLNVPDERRVKLDKGIGMDLDTQLVVISNLDLEAQLNKHDDRQGFDPLKALKRRLSKHEFGYLTSVSLEAQLLRRELTGDSEVWTTTDPDVLAERVREPVTVSVRDEDGPTDRELAPHAIEAAAMYSVVTRLDAEDRPEDLTLVEKALVFDRGFVGRGEDRREADEFDFDGDDDGGNGIPVTYTRDVLADLLHADADRSHPELAVERVVTPDDVLDELVAGLADAPVFSEAERGEFEQRLRAVTAHVHDRQEVDVLEAILSEEGASESEVEEYVDHVHAWATDDTVENARGEQEEPDALAMKVFETETLGRFDDGDYLGNDPGEAVREFREDTVMTSVTRHAWEHRDDEFHAHDVDLSTVPVLRDVLAGNDWDDVRRVHPDFDPAQWPDPPEGTETAAVKDRTIEYLVEERDYSPASAELASRTVVAEVADGWD</sequence>
<dbReference type="SMART" id="SM00763">
    <property type="entry name" value="AAA_PrkA"/>
    <property type="match status" value="1"/>
</dbReference>
<evidence type="ECO:0000313" key="2">
    <source>
        <dbReference type="EMBL" id="SEV97414.1"/>
    </source>
</evidence>
<dbReference type="STRING" id="355548.SAMN04487945_0679"/>
<feature type="domain" description="PrkA AAA" evidence="1">
    <location>
        <begin position="20"/>
        <end position="460"/>
    </location>
</feature>
<keyword evidence="2" id="KW-0808">Transferase</keyword>
<keyword evidence="2" id="KW-0418">Kinase</keyword>
<dbReference type="EMBL" id="FOJA01000001">
    <property type="protein sequence ID" value="SEV97414.1"/>
    <property type="molecule type" value="Genomic_DNA"/>
</dbReference>
<dbReference type="GO" id="GO:0004672">
    <property type="term" value="F:protein kinase activity"/>
    <property type="evidence" value="ECO:0007669"/>
    <property type="project" value="TreeGrafter"/>
</dbReference>
<proteinExistence type="predicted"/>
<protein>
    <submittedName>
        <fullName evidence="2">Putative serine protein kinase, PrkA</fullName>
    </submittedName>
</protein>
<dbReference type="InterPro" id="IPR013153">
    <property type="entry name" value="Prk_AAA"/>
</dbReference>